<protein>
    <submittedName>
        <fullName evidence="2">Pimeloyl-ACP methyl ester carboxylesterase</fullName>
    </submittedName>
</protein>
<dbReference type="Pfam" id="PF12697">
    <property type="entry name" value="Abhydrolase_6"/>
    <property type="match status" value="1"/>
</dbReference>
<dbReference type="Gene3D" id="3.40.50.1820">
    <property type="entry name" value="alpha/beta hydrolase"/>
    <property type="match status" value="1"/>
</dbReference>
<dbReference type="OrthoDB" id="9804723at2"/>
<dbReference type="PANTHER" id="PTHR43798:SF33">
    <property type="entry name" value="HYDROLASE, PUTATIVE (AFU_ORTHOLOGUE AFUA_2G14860)-RELATED"/>
    <property type="match status" value="1"/>
</dbReference>
<dbReference type="GO" id="GO:0003824">
    <property type="term" value="F:catalytic activity"/>
    <property type="evidence" value="ECO:0007669"/>
    <property type="project" value="InterPro"/>
</dbReference>
<dbReference type="SUPFAM" id="SSF53474">
    <property type="entry name" value="alpha/beta-Hydrolases"/>
    <property type="match status" value="1"/>
</dbReference>
<proteinExistence type="predicted"/>
<dbReference type="Proteomes" id="UP000199435">
    <property type="component" value="Unassembled WGS sequence"/>
</dbReference>
<dbReference type="PRINTS" id="PR00111">
    <property type="entry name" value="ABHYDROLASE"/>
</dbReference>
<dbReference type="STRING" id="411945.GA0061102_103749"/>
<dbReference type="PRINTS" id="PR00412">
    <property type="entry name" value="EPOXHYDRLASE"/>
</dbReference>
<feature type="domain" description="AB hydrolase-1" evidence="1">
    <location>
        <begin position="37"/>
        <end position="275"/>
    </location>
</feature>
<dbReference type="PANTHER" id="PTHR43798">
    <property type="entry name" value="MONOACYLGLYCEROL LIPASE"/>
    <property type="match status" value="1"/>
</dbReference>
<accession>A0A1C3WRE6</accession>
<reference evidence="3" key="1">
    <citation type="submission" date="2016-08" db="EMBL/GenBank/DDBJ databases">
        <authorList>
            <person name="Varghese N."/>
            <person name="Submissions Spin"/>
        </authorList>
    </citation>
    <scope>NUCLEOTIDE SEQUENCE [LARGE SCALE GENOMIC DNA]</scope>
    <source>
        <strain evidence="3">HAMBI 2971</strain>
    </source>
</reference>
<evidence type="ECO:0000313" key="2">
    <source>
        <dbReference type="EMBL" id="SCB42540.1"/>
    </source>
</evidence>
<sequence length="293" mass="31569">MNAAAKVPVAAKAYRNRFVNVDGIRTHYLEAGEGPLVVLLHSGEFGGCAELSWEYLIPTLAERYRVIAPDWLGFGLTAKIHDFEGKRARMIAHMARLLEVLAVARASFVGNSMGATFLMQIAAERHPGFGIDKLVAISGGGWMPENEARKRLTHYDGSPEGMVGILRSLFEGSVWHSDEDYVRRRHALSIAPGAWEAVAAARFRSPNAPERKEFGQADATNYEAIGVPTLLIAGAEDKLRLPGYAGEVAKRIAGSKVAVIPGCGHCANIERPDIVGDLLLDFLAGEAGQPVAA</sequence>
<dbReference type="RefSeq" id="WP_092854052.1">
    <property type="nucleotide sequence ID" value="NZ_FMAH01000037.1"/>
</dbReference>
<dbReference type="InterPro" id="IPR000639">
    <property type="entry name" value="Epox_hydrolase-like"/>
</dbReference>
<dbReference type="InterPro" id="IPR029058">
    <property type="entry name" value="AB_hydrolase_fold"/>
</dbReference>
<dbReference type="GO" id="GO:0016020">
    <property type="term" value="C:membrane"/>
    <property type="evidence" value="ECO:0007669"/>
    <property type="project" value="TreeGrafter"/>
</dbReference>
<gene>
    <name evidence="2" type="ORF">GA0061102_103749</name>
</gene>
<evidence type="ECO:0000259" key="1">
    <source>
        <dbReference type="Pfam" id="PF12697"/>
    </source>
</evidence>
<organism evidence="2 3">
    <name type="scientific">Rhizobium miluonense</name>
    <dbReference type="NCBI Taxonomy" id="411945"/>
    <lineage>
        <taxon>Bacteria</taxon>
        <taxon>Pseudomonadati</taxon>
        <taxon>Pseudomonadota</taxon>
        <taxon>Alphaproteobacteria</taxon>
        <taxon>Hyphomicrobiales</taxon>
        <taxon>Rhizobiaceae</taxon>
        <taxon>Rhizobium/Agrobacterium group</taxon>
        <taxon>Rhizobium</taxon>
    </lineage>
</organism>
<dbReference type="EMBL" id="FMAH01000037">
    <property type="protein sequence ID" value="SCB42540.1"/>
    <property type="molecule type" value="Genomic_DNA"/>
</dbReference>
<name>A0A1C3WRE6_9HYPH</name>
<evidence type="ECO:0000313" key="3">
    <source>
        <dbReference type="Proteomes" id="UP000199435"/>
    </source>
</evidence>
<dbReference type="AlphaFoldDB" id="A0A1C3WRE6"/>
<dbReference type="InterPro" id="IPR050266">
    <property type="entry name" value="AB_hydrolase_sf"/>
</dbReference>
<dbReference type="InterPro" id="IPR000073">
    <property type="entry name" value="AB_hydrolase_1"/>
</dbReference>
<keyword evidence="3" id="KW-1185">Reference proteome</keyword>